<dbReference type="SUPFAM" id="SSF51905">
    <property type="entry name" value="FAD/NAD(P)-binding domain"/>
    <property type="match status" value="1"/>
</dbReference>
<gene>
    <name evidence="5" type="ORF">F1728_27125</name>
</gene>
<dbReference type="KEGG" id="gim:F1728_27125"/>
<evidence type="ECO:0000256" key="2">
    <source>
        <dbReference type="ARBA" id="ARBA00022630"/>
    </source>
</evidence>
<dbReference type="PRINTS" id="PR00420">
    <property type="entry name" value="RNGMNOXGNASE"/>
</dbReference>
<proteinExistence type="predicted"/>
<dbReference type="PANTHER" id="PTHR43004">
    <property type="entry name" value="TRK SYSTEM POTASSIUM UPTAKE PROTEIN"/>
    <property type="match status" value="1"/>
</dbReference>
<dbReference type="EMBL" id="CP043930">
    <property type="protein sequence ID" value="QGQ26127.1"/>
    <property type="molecule type" value="Genomic_DNA"/>
</dbReference>
<dbReference type="Gene3D" id="3.50.50.60">
    <property type="entry name" value="FAD/NAD(P)-binding domain"/>
    <property type="match status" value="1"/>
</dbReference>
<dbReference type="GO" id="GO:0071949">
    <property type="term" value="F:FAD binding"/>
    <property type="evidence" value="ECO:0007669"/>
    <property type="project" value="InterPro"/>
</dbReference>
<accession>A0A6I6AI66</accession>
<dbReference type="InterPro" id="IPR036188">
    <property type="entry name" value="FAD/NAD-bd_sf"/>
</dbReference>
<evidence type="ECO:0000259" key="4">
    <source>
        <dbReference type="Pfam" id="PF01494"/>
    </source>
</evidence>
<dbReference type="InterPro" id="IPR050641">
    <property type="entry name" value="RIFMO-like"/>
</dbReference>
<feature type="domain" description="FAD-binding" evidence="4">
    <location>
        <begin position="89"/>
        <end position="419"/>
    </location>
</feature>
<keyword evidence="2" id="KW-0285">Flavoprotein</keyword>
<comment type="cofactor">
    <cofactor evidence="1">
        <name>FAD</name>
        <dbReference type="ChEBI" id="CHEBI:57692"/>
    </cofactor>
</comment>
<name>A0A6I6AI66_9PLAN</name>
<protein>
    <recommendedName>
        <fullName evidence="4">FAD-binding domain-containing protein</fullName>
    </recommendedName>
</protein>
<dbReference type="InterPro" id="IPR002938">
    <property type="entry name" value="FAD-bd"/>
</dbReference>
<reference evidence="5 6" key="1">
    <citation type="submission" date="2019-09" db="EMBL/GenBank/DDBJ databases">
        <title>Gimesia benthica sp. nov., a novel bacterium isolated from deep-sea water of the Northwest Indian Ocean.</title>
        <authorList>
            <person name="Dai X."/>
        </authorList>
    </citation>
    <scope>NUCLEOTIDE SEQUENCE [LARGE SCALE GENOMIC DNA]</scope>
    <source>
        <strain evidence="5 6">E7</strain>
    </source>
</reference>
<evidence type="ECO:0000313" key="6">
    <source>
        <dbReference type="Proteomes" id="UP000427281"/>
    </source>
</evidence>
<evidence type="ECO:0000313" key="5">
    <source>
        <dbReference type="EMBL" id="QGQ26127.1"/>
    </source>
</evidence>
<keyword evidence="3" id="KW-0274">FAD</keyword>
<sequence length="623" mass="67963">MVRSLCVFPTKHAALQNCLTLCPQQTETVRRRVSAGYAPGRREKIELSADSGCGTAKLVSAKLSGPVESIPDAAEEQIVSHSQTLPSHTPVLIVGAGPTGLSLAIELVRRNVECLLIDRNPAPLPFDRATVIHSRSLECFETMGTIDEFLARGHIMRGFNIFAFGKKIAQTSFESLECRHPYDLNLAENETEDILTARLESLGGRVSRGWSLEGLNQTDTEVTATLKSAEGVETTVTADWLVGTDGIHSRVRESIGVAVAGHQYPARWGVVDGYLPDWQHEPDRAAIQIDAPALNPVPMPGMRWRIYFRVFDETQIDDLLEQIDSGLASISPGTRLQDPDQPMLYHTFRQLSAHYRSSRVLLAGDAAHACSPIEGHGMNTGIQDSFNLGWKLAHVIKGQAGDGLLNSYELERRPIANAVGASGDIAEELRTIPDEPAAVERVKRALCAMLLPARGQLQAAEAETEISFHYRDSPLVRGYHAAGAAAQQNWLGPRPGDCLPEAGPLSHPQTDTTLTLFDLLRSTGHLLLWLATDEIEAPNAADLASVLQPGDTCVIISTTPPEKLEQTDSTQAKWLIDETGSVHAKLGIIDPTLFLIRPDGHIALRCEPPQLEQITAYYQILQT</sequence>
<evidence type="ECO:0000256" key="3">
    <source>
        <dbReference type="ARBA" id="ARBA00022827"/>
    </source>
</evidence>
<dbReference type="Gene3D" id="3.40.30.120">
    <property type="match status" value="1"/>
</dbReference>
<dbReference type="PANTHER" id="PTHR43004:SF19">
    <property type="entry name" value="BINDING MONOOXYGENASE, PUTATIVE (JCVI)-RELATED"/>
    <property type="match status" value="1"/>
</dbReference>
<organism evidence="5 6">
    <name type="scientific">Gimesia benthica</name>
    <dbReference type="NCBI Taxonomy" id="2608982"/>
    <lineage>
        <taxon>Bacteria</taxon>
        <taxon>Pseudomonadati</taxon>
        <taxon>Planctomycetota</taxon>
        <taxon>Planctomycetia</taxon>
        <taxon>Planctomycetales</taxon>
        <taxon>Planctomycetaceae</taxon>
        <taxon>Gimesia</taxon>
    </lineage>
</organism>
<dbReference type="Gene3D" id="3.30.70.2450">
    <property type="match status" value="1"/>
</dbReference>
<evidence type="ECO:0000256" key="1">
    <source>
        <dbReference type="ARBA" id="ARBA00001974"/>
    </source>
</evidence>
<keyword evidence="6" id="KW-1185">Reference proteome</keyword>
<dbReference type="GO" id="GO:0016709">
    <property type="term" value="F:oxidoreductase activity, acting on paired donors, with incorporation or reduction of molecular oxygen, NAD(P)H as one donor, and incorporation of one atom of oxygen"/>
    <property type="evidence" value="ECO:0007669"/>
    <property type="project" value="UniProtKB-ARBA"/>
</dbReference>
<dbReference type="Pfam" id="PF01494">
    <property type="entry name" value="FAD_binding_3"/>
    <property type="match status" value="1"/>
</dbReference>
<dbReference type="AlphaFoldDB" id="A0A6I6AI66"/>
<dbReference type="Proteomes" id="UP000427281">
    <property type="component" value="Chromosome"/>
</dbReference>